<dbReference type="AlphaFoldDB" id="H3NLU2"/>
<sequence>MSKEIKKTTIGGQALYEGILMKGPDQTSIVVRKPNGELEKKIIDRFEITNKYSIFKYPFFRGIGAFIDAIKNGTKAIDYSLSFSEEEEKKQSKLSEIFYSILSFLIFAGFLLLFFYVPTWFSNLFKDKISSVFVLNLIEGLVRIVFFLLYVIGIAQLKDIKRVFEYHGAEHKTIACYEYGEELTVENVRKHSKLHPRCGTSFMFNMVIISAFVLAFFGWPNPIVRVITRILIIPLLMGITYELNRWMGKSDSFLAKILAKPGMFVQYIGTVKEPTDDMIEVAIEAMKMVIPEDNSDEW</sequence>
<feature type="transmembrane region" description="Helical" evidence="1">
    <location>
        <begin position="129"/>
        <end position="152"/>
    </location>
</feature>
<dbReference type="PANTHER" id="PTHR42867:SF1">
    <property type="entry name" value="MEMBRANE PROTEIN-RELATED"/>
    <property type="match status" value="1"/>
</dbReference>
<feature type="transmembrane region" description="Helical" evidence="1">
    <location>
        <begin position="97"/>
        <end position="117"/>
    </location>
</feature>
<accession>H3NLU2</accession>
<protein>
    <recommendedName>
        <fullName evidence="4">Metal-dependent enzyme</fullName>
    </recommendedName>
</protein>
<dbReference type="PATRIC" id="fig|883114.3.peg.298"/>
<dbReference type="InterPro" id="IPR010787">
    <property type="entry name" value="DUF1385"/>
</dbReference>
<dbReference type="HOGENOM" id="CLU_038140_0_0_9"/>
<reference evidence="2 3" key="1">
    <citation type="submission" date="2012-01" db="EMBL/GenBank/DDBJ databases">
        <title>The Genome Sequence of Helcococcus kunzii ATCC 51366.</title>
        <authorList>
            <consortium name="The Broad Institute Genome Sequencing Platform"/>
            <person name="Earl A."/>
            <person name="Ward D."/>
            <person name="Feldgarden M."/>
            <person name="Gevers D."/>
            <person name="Huys G."/>
            <person name="Young S.K."/>
            <person name="Zeng Q."/>
            <person name="Gargeya S."/>
            <person name="Fitzgerald M."/>
            <person name="Haas B."/>
            <person name="Abouelleil A."/>
            <person name="Alvarado L."/>
            <person name="Arachchi H.M."/>
            <person name="Berlin A."/>
            <person name="Chapman S.B."/>
            <person name="Gearin G."/>
            <person name="Goldberg J."/>
            <person name="Griggs A."/>
            <person name="Gujja S."/>
            <person name="Hansen M."/>
            <person name="Heiman D."/>
            <person name="Howarth C."/>
            <person name="Larimer J."/>
            <person name="Lui A."/>
            <person name="MacDonald P.J.P."/>
            <person name="McCowen C."/>
            <person name="Montmayeur A."/>
            <person name="Murphy C."/>
            <person name="Neiman D."/>
            <person name="Pearson M."/>
            <person name="Priest M."/>
            <person name="Roberts A."/>
            <person name="Saif S."/>
            <person name="Shea T."/>
            <person name="Sisk P."/>
            <person name="Stolte C."/>
            <person name="Sykes S."/>
            <person name="Wortman J."/>
            <person name="Nusbaum C."/>
            <person name="Birren B."/>
        </authorList>
    </citation>
    <scope>NUCLEOTIDE SEQUENCE [LARGE SCALE GENOMIC DNA]</scope>
    <source>
        <strain evidence="2 3">ATCC 51366</strain>
    </source>
</reference>
<evidence type="ECO:0000313" key="3">
    <source>
        <dbReference type="Proteomes" id="UP000004191"/>
    </source>
</evidence>
<dbReference type="Proteomes" id="UP000004191">
    <property type="component" value="Unassembled WGS sequence"/>
</dbReference>
<evidence type="ECO:0000313" key="2">
    <source>
        <dbReference type="EMBL" id="EHR35612.1"/>
    </source>
</evidence>
<dbReference type="PANTHER" id="PTHR42867">
    <property type="entry name" value="MEMBRANE PROTEIN-RELATED"/>
    <property type="match status" value="1"/>
</dbReference>
<dbReference type="STRING" id="883114.HMPREF9709_00303"/>
<proteinExistence type="predicted"/>
<evidence type="ECO:0000256" key="1">
    <source>
        <dbReference type="SAM" id="Phobius"/>
    </source>
</evidence>
<feature type="transmembrane region" description="Helical" evidence="1">
    <location>
        <begin position="198"/>
        <end position="217"/>
    </location>
</feature>
<name>H3NLU2_9FIRM</name>
<dbReference type="eggNOG" id="COG3872">
    <property type="taxonomic scope" value="Bacteria"/>
</dbReference>
<gene>
    <name evidence="2" type="ORF">HMPREF9709_00303</name>
</gene>
<dbReference type="Pfam" id="PF07136">
    <property type="entry name" value="DUF1385"/>
    <property type="match status" value="1"/>
</dbReference>
<keyword evidence="3" id="KW-1185">Reference proteome</keyword>
<evidence type="ECO:0008006" key="4">
    <source>
        <dbReference type="Google" id="ProtNLM"/>
    </source>
</evidence>
<organism evidence="2 3">
    <name type="scientific">Helcococcus kunzii ATCC 51366</name>
    <dbReference type="NCBI Taxonomy" id="883114"/>
    <lineage>
        <taxon>Bacteria</taxon>
        <taxon>Bacillati</taxon>
        <taxon>Bacillota</taxon>
        <taxon>Tissierellia</taxon>
        <taxon>Tissierellales</taxon>
        <taxon>Peptoniphilaceae</taxon>
        <taxon>Helcococcus</taxon>
    </lineage>
</organism>
<dbReference type="RefSeq" id="WP_005397262.1">
    <property type="nucleotide sequence ID" value="NZ_JH601088.1"/>
</dbReference>
<dbReference type="GeneID" id="96998316"/>
<comment type="caution">
    <text evidence="2">The sequence shown here is derived from an EMBL/GenBank/DDBJ whole genome shotgun (WGS) entry which is preliminary data.</text>
</comment>
<dbReference type="EMBL" id="AGEI01000011">
    <property type="protein sequence ID" value="EHR35612.1"/>
    <property type="molecule type" value="Genomic_DNA"/>
</dbReference>
<keyword evidence="1" id="KW-0472">Membrane</keyword>
<keyword evidence="1" id="KW-0812">Transmembrane</keyword>
<keyword evidence="1" id="KW-1133">Transmembrane helix</keyword>